<dbReference type="RefSeq" id="WP_054824841.1">
    <property type="nucleotide sequence ID" value="NZ_CP033138.1"/>
</dbReference>
<proteinExistence type="predicted"/>
<evidence type="ECO:0000313" key="4">
    <source>
        <dbReference type="Proteomes" id="UP000390336"/>
    </source>
</evidence>
<accession>A0AAP9GC68</accession>
<dbReference type="AlphaFoldDB" id="A0AAP9GC68"/>
<evidence type="ECO:0000313" key="1">
    <source>
        <dbReference type="EMBL" id="AYO18072.1"/>
    </source>
</evidence>
<dbReference type="EMBL" id="CP045859">
    <property type="protein sequence ID" value="QGH47285.1"/>
    <property type="molecule type" value="Genomic_DNA"/>
</dbReference>
<sequence>MYKVVRVQRDLINPSVEDAKAYLEELFAHNVAFAKEAAELALDKLPVGRKCGQLGRIAMLRTIIKRADKLLAKSK</sequence>
<dbReference type="EMBL" id="CP033138">
    <property type="protein sequence ID" value="AYO18072.1"/>
    <property type="molecule type" value="Genomic_DNA"/>
</dbReference>
<reference evidence="2" key="3">
    <citation type="submission" date="2019-11" db="EMBL/GenBank/DDBJ databases">
        <title>Complete genome sequence of Vibrio owensii SH-14 isolated from shrimp with acute hepatopancreatic necrosis diease.</title>
        <authorList>
            <person name="Liang X."/>
            <person name="Wang Y."/>
        </authorList>
    </citation>
    <scope>NUCLEOTIDE SEQUENCE</scope>
    <source>
        <strain evidence="2">SH14</strain>
    </source>
</reference>
<evidence type="ECO:0000313" key="3">
    <source>
        <dbReference type="Proteomes" id="UP000272136"/>
    </source>
</evidence>
<gene>
    <name evidence="2" type="ORF">APZ19_09380</name>
    <name evidence="1" type="ORF">D0812_27420</name>
</gene>
<evidence type="ECO:0000313" key="2">
    <source>
        <dbReference type="EMBL" id="QGH47285.1"/>
    </source>
</evidence>
<protein>
    <submittedName>
        <fullName evidence="2">Uncharacterized protein</fullName>
    </submittedName>
</protein>
<dbReference type="Proteomes" id="UP000390336">
    <property type="component" value="Chromosome 1"/>
</dbReference>
<reference evidence="2 4" key="1">
    <citation type="journal article" date="2015" name="Genome Announc.">
        <title>Draft Genome Sequence of Vibrio owensii Strain SH-14, Which Causes Shrimp Acute Hepatopancreatic Necrosis Disease.</title>
        <authorList>
            <person name="Liu L."/>
            <person name="Xiao J."/>
            <person name="Xia X."/>
            <person name="Pan Y."/>
            <person name="Yan S."/>
            <person name="Wang Y."/>
        </authorList>
    </citation>
    <scope>NUCLEOTIDE SEQUENCE [LARGE SCALE GENOMIC DNA]</scope>
    <source>
        <strain evidence="2 4">SH14</strain>
    </source>
</reference>
<keyword evidence="3" id="KW-1185">Reference proteome</keyword>
<organism evidence="2 4">
    <name type="scientific">Vibrio owensii</name>
    <dbReference type="NCBI Taxonomy" id="696485"/>
    <lineage>
        <taxon>Bacteria</taxon>
        <taxon>Pseudomonadati</taxon>
        <taxon>Pseudomonadota</taxon>
        <taxon>Gammaproteobacteria</taxon>
        <taxon>Vibrionales</taxon>
        <taxon>Vibrionaceae</taxon>
        <taxon>Vibrio</taxon>
    </lineage>
</organism>
<dbReference type="Proteomes" id="UP000272136">
    <property type="component" value="Chromosome 2"/>
</dbReference>
<reference evidence="1 3" key="2">
    <citation type="submission" date="2018-10" db="EMBL/GenBank/DDBJ databases">
        <title>Whole Genome of Vibrio owensii strain 170502, isolated from Acute Hepatopancreatic Necrosis Disease (AHPND) shrimp.</title>
        <authorList>
            <person name="Yan M."/>
            <person name="Wang X."/>
            <person name="Wang Y."/>
        </authorList>
    </citation>
    <scope>NUCLEOTIDE SEQUENCE [LARGE SCALE GENOMIC DNA]</scope>
    <source>
        <strain evidence="1 3">1700302</strain>
    </source>
</reference>
<name>A0AAP9GC68_9VIBR</name>